<evidence type="ECO:0000313" key="2">
    <source>
        <dbReference type="Proteomes" id="UP000182229"/>
    </source>
</evidence>
<dbReference type="Proteomes" id="UP000182229">
    <property type="component" value="Unassembled WGS sequence"/>
</dbReference>
<gene>
    <name evidence="1" type="ORF">BON30_03260</name>
</gene>
<reference evidence="1 2" key="2">
    <citation type="submission" date="2016-12" db="EMBL/GenBank/DDBJ databases">
        <title>Draft Genome Sequence of Cystobacter ferrugineus Strain Cbfe23.</title>
        <authorList>
            <person name="Akbar S."/>
            <person name="Dowd S.E."/>
            <person name="Stevens D.C."/>
        </authorList>
    </citation>
    <scope>NUCLEOTIDE SEQUENCE [LARGE SCALE GENOMIC DNA]</scope>
    <source>
        <strain evidence="1 2">Cbfe23</strain>
    </source>
</reference>
<evidence type="ECO:0000313" key="1">
    <source>
        <dbReference type="EMBL" id="OJH42243.1"/>
    </source>
</evidence>
<dbReference type="OrthoDB" id="5381323at2"/>
<evidence type="ECO:0008006" key="3">
    <source>
        <dbReference type="Google" id="ProtNLM"/>
    </source>
</evidence>
<dbReference type="EMBL" id="MPIN01000001">
    <property type="protein sequence ID" value="OJH42243.1"/>
    <property type="molecule type" value="Genomic_DNA"/>
</dbReference>
<accession>A0A1L9BJ14</accession>
<dbReference type="Gene3D" id="3.40.1580.10">
    <property type="entry name" value="SMI1/KNR4-like"/>
    <property type="match status" value="1"/>
</dbReference>
<reference evidence="2" key="1">
    <citation type="submission" date="2016-11" db="EMBL/GenBank/DDBJ databases">
        <authorList>
            <person name="Shukria A."/>
            <person name="Stevens D.C."/>
        </authorList>
    </citation>
    <scope>NUCLEOTIDE SEQUENCE [LARGE SCALE GENOMIC DNA]</scope>
    <source>
        <strain evidence="2">Cbfe23</strain>
    </source>
</reference>
<comment type="caution">
    <text evidence="1">The sequence shown here is derived from an EMBL/GenBank/DDBJ whole genome shotgun (WGS) entry which is preliminary data.</text>
</comment>
<dbReference type="InterPro" id="IPR037883">
    <property type="entry name" value="Knr4/Smi1-like_sf"/>
</dbReference>
<dbReference type="SUPFAM" id="SSF160631">
    <property type="entry name" value="SMI1/KNR4-like"/>
    <property type="match status" value="1"/>
</dbReference>
<keyword evidence="2" id="KW-1185">Reference proteome</keyword>
<proteinExistence type="predicted"/>
<protein>
    <recommendedName>
        <fullName evidence="3">Knr4/Smi1-like domain-containing protein</fullName>
    </recommendedName>
</protein>
<dbReference type="AlphaFoldDB" id="A0A1L9BJ14"/>
<name>A0A1L9BJ14_9BACT</name>
<dbReference type="RefSeq" id="WP_071896332.1">
    <property type="nucleotide sequence ID" value="NZ_MPIN01000001.1"/>
</dbReference>
<organism evidence="1 2">
    <name type="scientific">Cystobacter ferrugineus</name>
    <dbReference type="NCBI Taxonomy" id="83449"/>
    <lineage>
        <taxon>Bacteria</taxon>
        <taxon>Pseudomonadati</taxon>
        <taxon>Myxococcota</taxon>
        <taxon>Myxococcia</taxon>
        <taxon>Myxococcales</taxon>
        <taxon>Cystobacterineae</taxon>
        <taxon>Archangiaceae</taxon>
        <taxon>Cystobacter</taxon>
    </lineage>
</organism>
<sequence length="246" mass="27733">MKEHIRALLEYISRYDPEFTNAIGGASREQIEQLESILARPLPSVHRGFLECMGQSVGKLIFYEGVMDPTIESLLEYYTEERWHPPYREYVLFAIDTGPQGSDLFLDCRESANNPAVIRGEPALDFPARARLKHASLSDALFSAALTSIRMPLLPCRASLYATTGWTDRFEGKGLQLLKDICLKLGFERLPFGAEWSPSYERGDAVIDAYEAPGFLPSFEIAASNQREVDRLAEILKDNLGLVRLR</sequence>